<reference evidence="9 10" key="1">
    <citation type="submission" date="2015-11" db="EMBL/GenBank/DDBJ databases">
        <title>Genome sequence of Pyrodictium occultum PL-19, a marine hyperthermophilic archaeon isolated from Volcano, Italy.</title>
        <authorList>
            <person name="Utturkar S."/>
            <person name="Huber H."/>
            <person name="Leptihn S."/>
            <person name="Brown S."/>
            <person name="Stetter K.O."/>
            <person name="Podar M."/>
        </authorList>
    </citation>
    <scope>NUCLEOTIDE SEQUENCE [LARGE SCALE GENOMIC DNA]</scope>
    <source>
        <strain evidence="9 10">PL-19</strain>
    </source>
</reference>
<feature type="transmembrane region" description="Helical" evidence="7">
    <location>
        <begin position="67"/>
        <end position="85"/>
    </location>
</feature>
<evidence type="ECO:0000256" key="7">
    <source>
        <dbReference type="SAM" id="Phobius"/>
    </source>
</evidence>
<dbReference type="GO" id="GO:0004222">
    <property type="term" value="F:metalloendopeptidase activity"/>
    <property type="evidence" value="ECO:0007669"/>
    <property type="project" value="InterPro"/>
</dbReference>
<keyword evidence="4 6" id="KW-0862">Zinc</keyword>
<feature type="transmembrane region" description="Helical" evidence="7">
    <location>
        <begin position="106"/>
        <end position="127"/>
    </location>
</feature>
<keyword evidence="1 6" id="KW-0645">Protease</keyword>
<comment type="cofactor">
    <cofactor evidence="6">
        <name>Zn(2+)</name>
        <dbReference type="ChEBI" id="CHEBI:29105"/>
    </cofactor>
    <text evidence="6">Binds 1 zinc ion per subunit.</text>
</comment>
<dbReference type="EMBL" id="LNTB01000002">
    <property type="protein sequence ID" value="KSW10703.1"/>
    <property type="molecule type" value="Genomic_DNA"/>
</dbReference>
<keyword evidence="7" id="KW-0812">Transmembrane</keyword>
<protein>
    <recommendedName>
        <fullName evidence="8">Peptidase M48 domain-containing protein</fullName>
    </recommendedName>
</protein>
<dbReference type="RefSeq" id="WP_058371468.1">
    <property type="nucleotide sequence ID" value="NZ_LNTB01000002.1"/>
</dbReference>
<evidence type="ECO:0000256" key="1">
    <source>
        <dbReference type="ARBA" id="ARBA00022670"/>
    </source>
</evidence>
<dbReference type="Pfam" id="PF01435">
    <property type="entry name" value="Peptidase_M48"/>
    <property type="match status" value="1"/>
</dbReference>
<evidence type="ECO:0000313" key="10">
    <source>
        <dbReference type="Proteomes" id="UP000053352"/>
    </source>
</evidence>
<keyword evidence="10" id="KW-1185">Reference proteome</keyword>
<sequence length="289" mass="30232">MTGASHASLPGAAFYAGIVLATALPGLYVLVLRGDPEKAWARLRALMAAALAAGALMAAGGGGVDPLAAAMVGPALGLVYLAISWRLGRRTLGSLVYRVGGRLYRVFLLSSGLPTAFTVAALGRIYVSRGLYERLRPEEAGAVVAHEAGHLEALRPLPPLVLAGLVALLASWLVAAAMRLAGAGPLGAAEAAAMLLAAGLAWVSFSWAWEHLADIYSLRAAGAWSISALYRMTGALPEEPVVARAYLDALLGLRPRRGPGVVFLVNPHPRPGHRLYLMERLAWLGRGLL</sequence>
<feature type="transmembrane region" description="Helical" evidence="7">
    <location>
        <begin position="160"/>
        <end position="181"/>
    </location>
</feature>
<feature type="transmembrane region" description="Helical" evidence="7">
    <location>
        <begin position="43"/>
        <end position="61"/>
    </location>
</feature>
<organism evidence="9 10">
    <name type="scientific">Pyrodictium occultum</name>
    <dbReference type="NCBI Taxonomy" id="2309"/>
    <lineage>
        <taxon>Archaea</taxon>
        <taxon>Thermoproteota</taxon>
        <taxon>Thermoprotei</taxon>
        <taxon>Desulfurococcales</taxon>
        <taxon>Pyrodictiaceae</taxon>
        <taxon>Pyrodictium</taxon>
    </lineage>
</organism>
<evidence type="ECO:0000256" key="3">
    <source>
        <dbReference type="ARBA" id="ARBA00022801"/>
    </source>
</evidence>
<keyword evidence="7" id="KW-1133">Transmembrane helix</keyword>
<feature type="transmembrane region" description="Helical" evidence="7">
    <location>
        <begin position="188"/>
        <end position="209"/>
    </location>
</feature>
<keyword evidence="7" id="KW-0472">Membrane</keyword>
<evidence type="ECO:0000259" key="8">
    <source>
        <dbReference type="Pfam" id="PF01435"/>
    </source>
</evidence>
<feature type="domain" description="Peptidase M48" evidence="8">
    <location>
        <begin position="108"/>
        <end position="275"/>
    </location>
</feature>
<dbReference type="Gene3D" id="3.30.2010.10">
    <property type="entry name" value="Metalloproteases ('zincins'), catalytic domain"/>
    <property type="match status" value="1"/>
</dbReference>
<name>A0A0V8RRI7_PYROC</name>
<evidence type="ECO:0000256" key="6">
    <source>
        <dbReference type="RuleBase" id="RU003983"/>
    </source>
</evidence>
<evidence type="ECO:0000256" key="5">
    <source>
        <dbReference type="ARBA" id="ARBA00023049"/>
    </source>
</evidence>
<comment type="similarity">
    <text evidence="6">Belongs to the peptidase M48 family.</text>
</comment>
<dbReference type="InterPro" id="IPR001915">
    <property type="entry name" value="Peptidase_M48"/>
</dbReference>
<dbReference type="GO" id="GO:0006508">
    <property type="term" value="P:proteolysis"/>
    <property type="evidence" value="ECO:0007669"/>
    <property type="project" value="UniProtKB-KW"/>
</dbReference>
<dbReference type="AlphaFoldDB" id="A0A0V8RRI7"/>
<keyword evidence="3 6" id="KW-0378">Hydrolase</keyword>
<keyword evidence="2" id="KW-0479">Metal-binding</keyword>
<evidence type="ECO:0000256" key="4">
    <source>
        <dbReference type="ARBA" id="ARBA00022833"/>
    </source>
</evidence>
<accession>A0A0V8RRI7</accession>
<comment type="caution">
    <text evidence="9">The sequence shown here is derived from an EMBL/GenBank/DDBJ whole genome shotgun (WGS) entry which is preliminary data.</text>
</comment>
<evidence type="ECO:0000256" key="2">
    <source>
        <dbReference type="ARBA" id="ARBA00022723"/>
    </source>
</evidence>
<feature type="transmembrane region" description="Helical" evidence="7">
    <location>
        <begin position="12"/>
        <end position="31"/>
    </location>
</feature>
<dbReference type="Proteomes" id="UP000053352">
    <property type="component" value="Unassembled WGS sequence"/>
</dbReference>
<keyword evidence="5 6" id="KW-0482">Metalloprotease</keyword>
<gene>
    <name evidence="9" type="ORF">CF15_07920</name>
</gene>
<dbReference type="OrthoDB" id="385200at2157"/>
<dbReference type="GO" id="GO:0046872">
    <property type="term" value="F:metal ion binding"/>
    <property type="evidence" value="ECO:0007669"/>
    <property type="project" value="UniProtKB-KW"/>
</dbReference>
<proteinExistence type="inferred from homology"/>
<evidence type="ECO:0000313" key="9">
    <source>
        <dbReference type="EMBL" id="KSW10703.1"/>
    </source>
</evidence>